<dbReference type="OrthoDB" id="9342581at2"/>
<feature type="transmembrane region" description="Helical" evidence="1">
    <location>
        <begin position="43"/>
        <end position="63"/>
    </location>
</feature>
<dbReference type="EMBL" id="CP021404">
    <property type="protein sequence ID" value="ATI43286.1"/>
    <property type="molecule type" value="Genomic_DNA"/>
</dbReference>
<keyword evidence="3" id="KW-1185">Reference proteome</keyword>
<keyword evidence="1" id="KW-0812">Transmembrane</keyword>
<organism evidence="2 3">
    <name type="scientific">Pacificitalea manganoxidans</name>
    <dbReference type="NCBI Taxonomy" id="1411902"/>
    <lineage>
        <taxon>Bacteria</taxon>
        <taxon>Pseudomonadati</taxon>
        <taxon>Pseudomonadota</taxon>
        <taxon>Alphaproteobacteria</taxon>
        <taxon>Rhodobacterales</taxon>
        <taxon>Paracoccaceae</taxon>
        <taxon>Pacificitalea</taxon>
    </lineage>
</organism>
<protein>
    <submittedName>
        <fullName evidence="2">Uncharacterized protein</fullName>
    </submittedName>
</protein>
<dbReference type="KEGG" id="cmag:CBW24_03395"/>
<evidence type="ECO:0000313" key="3">
    <source>
        <dbReference type="Proteomes" id="UP000219050"/>
    </source>
</evidence>
<name>A0A291M2U6_9RHOB</name>
<sequence>MTSSHDTAQAVRERIDSFVRGHFHLRGTLRLHRRALGWDLLRAPVNVVLAPLFLLVMLAGLLARAVGLRRVGTWLGNRRMLFKTAVARGIEERIAADLLQGAPLTPRSQALIDDYTAVRSAVAEITTSLVVLVAGWALFGTATPGIASLAPTVSGYVGHATAVMGFPLGDRLGSVWYAVFPVSLPVYFVIATGVILAMVASLVTTFAGILADPVQAHLGIHRRRLARLLDRIGRAEGETSALAPEHILARLADLSDAGISLVRLFRS</sequence>
<evidence type="ECO:0000256" key="1">
    <source>
        <dbReference type="SAM" id="Phobius"/>
    </source>
</evidence>
<keyword evidence="1" id="KW-1133">Transmembrane helix</keyword>
<dbReference type="Pfam" id="PF20340">
    <property type="entry name" value="DUF6635"/>
    <property type="match status" value="1"/>
</dbReference>
<dbReference type="AlphaFoldDB" id="A0A291M2U6"/>
<dbReference type="InterPro" id="IPR046575">
    <property type="entry name" value="DUF6635"/>
</dbReference>
<feature type="transmembrane region" description="Helical" evidence="1">
    <location>
        <begin position="129"/>
        <end position="150"/>
    </location>
</feature>
<gene>
    <name evidence="2" type="ORF">CBW24_03395</name>
</gene>
<dbReference type="Proteomes" id="UP000219050">
    <property type="component" value="Chromosome"/>
</dbReference>
<proteinExistence type="predicted"/>
<feature type="transmembrane region" description="Helical" evidence="1">
    <location>
        <begin position="186"/>
        <end position="214"/>
    </location>
</feature>
<reference evidence="2 3" key="1">
    <citation type="submission" date="2017-05" db="EMBL/GenBank/DDBJ databases">
        <title>Comparative genomic and metabolic analysis of manganese-oxidizing mechanisms in Celeribater manganoxidans DY25T: its adaption to the environment of polymetallic nodule.</title>
        <authorList>
            <person name="Wang X."/>
        </authorList>
    </citation>
    <scope>NUCLEOTIDE SEQUENCE [LARGE SCALE GENOMIC DNA]</scope>
    <source>
        <strain evidence="2 3">DY25</strain>
    </source>
</reference>
<evidence type="ECO:0000313" key="2">
    <source>
        <dbReference type="EMBL" id="ATI43286.1"/>
    </source>
</evidence>
<accession>A0A291M2U6</accession>
<keyword evidence="1" id="KW-0472">Membrane</keyword>